<evidence type="ECO:0000313" key="6">
    <source>
        <dbReference type="EMBL" id="MDF8334260.1"/>
    </source>
</evidence>
<keyword evidence="6" id="KW-0969">Cilium</keyword>
<name>A0ABT6CMG4_9SPHN</name>
<organism evidence="6 7">
    <name type="scientific">Novosphingobium cyanobacteriorum</name>
    <dbReference type="NCBI Taxonomy" id="3024215"/>
    <lineage>
        <taxon>Bacteria</taxon>
        <taxon>Pseudomonadati</taxon>
        <taxon>Pseudomonadota</taxon>
        <taxon>Alphaproteobacteria</taxon>
        <taxon>Sphingomonadales</taxon>
        <taxon>Sphingomonadaceae</taxon>
        <taxon>Novosphingobium</taxon>
    </lineage>
</organism>
<gene>
    <name evidence="6" type="ORF">POM99_13690</name>
</gene>
<dbReference type="Proteomes" id="UP001222770">
    <property type="component" value="Unassembled WGS sequence"/>
</dbReference>
<evidence type="ECO:0000313" key="7">
    <source>
        <dbReference type="Proteomes" id="UP001222770"/>
    </source>
</evidence>
<evidence type="ECO:0000256" key="2">
    <source>
        <dbReference type="ARBA" id="ARBA00016013"/>
    </source>
</evidence>
<keyword evidence="6" id="KW-0282">Flagellum</keyword>
<comment type="function">
    <text evidence="4">Required for flagellar hook formation. May act as a scaffolding protein.</text>
</comment>
<keyword evidence="3" id="KW-1005">Bacterial flagellum biogenesis</keyword>
<evidence type="ECO:0000256" key="1">
    <source>
        <dbReference type="ARBA" id="ARBA00010577"/>
    </source>
</evidence>
<protein>
    <recommendedName>
        <fullName evidence="2">Basal-body rod modification protein FlgD</fullName>
    </recommendedName>
</protein>
<keyword evidence="7" id="KW-1185">Reference proteome</keyword>
<accession>A0ABT6CMG4</accession>
<evidence type="ECO:0000256" key="4">
    <source>
        <dbReference type="ARBA" id="ARBA00024746"/>
    </source>
</evidence>
<evidence type="ECO:0000256" key="5">
    <source>
        <dbReference type="SAM" id="MobiDB-lite"/>
    </source>
</evidence>
<proteinExistence type="inferred from homology"/>
<dbReference type="InterPro" id="IPR005648">
    <property type="entry name" value="FlgD"/>
</dbReference>
<sequence length="87" mass="9124">MTTAVTNTTSTTLNGMPNHKSWGTMGAGDFLKLLTAQLNNQDPTAPVDNAQMVAQLAQFSSLSAAQSTNDKLQTISDQIGKLVAKTA</sequence>
<dbReference type="Pfam" id="PF03963">
    <property type="entry name" value="FlgD"/>
    <property type="match status" value="1"/>
</dbReference>
<feature type="region of interest" description="Disordered" evidence="5">
    <location>
        <begin position="1"/>
        <end position="20"/>
    </location>
</feature>
<dbReference type="RefSeq" id="WP_277278759.1">
    <property type="nucleotide sequence ID" value="NZ_JAROCY010000012.1"/>
</dbReference>
<reference evidence="6 7" key="1">
    <citation type="submission" date="2023-03" db="EMBL/GenBank/DDBJ databases">
        <title>Novosphingobium cyanobacteriorum sp. nov., isolated from a eutrophic reservoir during the Microcystis bloom period.</title>
        <authorList>
            <person name="Kang M."/>
            <person name="Le V."/>
            <person name="Ko S.-R."/>
            <person name="Lee S.-A."/>
            <person name="Ahn C.-Y."/>
        </authorList>
    </citation>
    <scope>NUCLEOTIDE SEQUENCE [LARGE SCALE GENOMIC DNA]</scope>
    <source>
        <strain evidence="6 7">HBC54</strain>
    </source>
</reference>
<comment type="similarity">
    <text evidence="1">Belongs to the FlgD family.</text>
</comment>
<feature type="compositionally biased region" description="Low complexity" evidence="5">
    <location>
        <begin position="1"/>
        <end position="12"/>
    </location>
</feature>
<evidence type="ECO:0000256" key="3">
    <source>
        <dbReference type="ARBA" id="ARBA00022795"/>
    </source>
</evidence>
<keyword evidence="6" id="KW-0966">Cell projection</keyword>
<dbReference type="EMBL" id="JAROCY010000012">
    <property type="protein sequence ID" value="MDF8334260.1"/>
    <property type="molecule type" value="Genomic_DNA"/>
</dbReference>
<comment type="caution">
    <text evidence="6">The sequence shown here is derived from an EMBL/GenBank/DDBJ whole genome shotgun (WGS) entry which is preliminary data.</text>
</comment>